<name>A0A8X7YMV5_POPTO</name>
<evidence type="ECO:0000313" key="2">
    <source>
        <dbReference type="Proteomes" id="UP000886885"/>
    </source>
</evidence>
<proteinExistence type="predicted"/>
<protein>
    <submittedName>
        <fullName evidence="1">Uncharacterized protein</fullName>
    </submittedName>
</protein>
<accession>A0A8X7YMV5</accession>
<gene>
    <name evidence="1" type="ORF">POTOM_042012</name>
</gene>
<sequence length="107" mass="12641">MDESRLLVREDRLAYRRLPNDNEVDLDTNEQEQNLLQAVRTVDFWILLLAMACGHYAKDMQGHYAKDYSYRKWKNTQANMVQSVDDKDIKLVVVVLEVNLVNNPKDW</sequence>
<dbReference type="AlphaFoldDB" id="A0A8X7YMV5"/>
<comment type="caution">
    <text evidence="1">The sequence shown here is derived from an EMBL/GenBank/DDBJ whole genome shotgun (WGS) entry which is preliminary data.</text>
</comment>
<dbReference type="Proteomes" id="UP000886885">
    <property type="component" value="Chromosome 12A"/>
</dbReference>
<keyword evidence="2" id="KW-1185">Reference proteome</keyword>
<dbReference type="EMBL" id="JAAWWB010000023">
    <property type="protein sequence ID" value="KAG6754004.1"/>
    <property type="molecule type" value="Genomic_DNA"/>
</dbReference>
<evidence type="ECO:0000313" key="1">
    <source>
        <dbReference type="EMBL" id="KAG6754004.1"/>
    </source>
</evidence>
<reference evidence="1" key="1">
    <citation type="journal article" date="2020" name="bioRxiv">
        <title>Hybrid origin of Populus tomentosa Carr. identified through genome sequencing and phylogenomic analysis.</title>
        <authorList>
            <person name="An X."/>
            <person name="Gao K."/>
            <person name="Chen Z."/>
            <person name="Li J."/>
            <person name="Yang X."/>
            <person name="Yang X."/>
            <person name="Zhou J."/>
            <person name="Guo T."/>
            <person name="Zhao T."/>
            <person name="Huang S."/>
            <person name="Miao D."/>
            <person name="Khan W.U."/>
            <person name="Rao P."/>
            <person name="Ye M."/>
            <person name="Lei B."/>
            <person name="Liao W."/>
            <person name="Wang J."/>
            <person name="Ji L."/>
            <person name="Li Y."/>
            <person name="Guo B."/>
            <person name="Mustafa N.S."/>
            <person name="Li S."/>
            <person name="Yun Q."/>
            <person name="Keller S.R."/>
            <person name="Mao J."/>
            <person name="Zhang R."/>
            <person name="Strauss S.H."/>
        </authorList>
    </citation>
    <scope>NUCLEOTIDE SEQUENCE</scope>
    <source>
        <strain evidence="1">GM15</strain>
        <tissue evidence="1">Leaf</tissue>
    </source>
</reference>
<organism evidence="1 2">
    <name type="scientific">Populus tomentosa</name>
    <name type="common">Chinese white poplar</name>
    <dbReference type="NCBI Taxonomy" id="118781"/>
    <lineage>
        <taxon>Eukaryota</taxon>
        <taxon>Viridiplantae</taxon>
        <taxon>Streptophyta</taxon>
        <taxon>Embryophyta</taxon>
        <taxon>Tracheophyta</taxon>
        <taxon>Spermatophyta</taxon>
        <taxon>Magnoliopsida</taxon>
        <taxon>eudicotyledons</taxon>
        <taxon>Gunneridae</taxon>
        <taxon>Pentapetalae</taxon>
        <taxon>rosids</taxon>
        <taxon>fabids</taxon>
        <taxon>Malpighiales</taxon>
        <taxon>Salicaceae</taxon>
        <taxon>Saliceae</taxon>
        <taxon>Populus</taxon>
    </lineage>
</organism>